<dbReference type="RefSeq" id="WP_257498907.1">
    <property type="nucleotide sequence ID" value="NZ_CP102382.1"/>
</dbReference>
<keyword evidence="2" id="KW-1185">Reference proteome</keyword>
<dbReference type="Proteomes" id="UP001317001">
    <property type="component" value="Chromosome"/>
</dbReference>
<accession>A0ABY5NR20</accession>
<reference evidence="1 2" key="1">
    <citation type="submission" date="2022-08" db="EMBL/GenBank/DDBJ databases">
        <title>Myroides zhujiangensis sp. nov., a novel bacterium isolated from sediment in the Pearl River Estuary.</title>
        <authorList>
            <person name="Cui L."/>
        </authorList>
    </citation>
    <scope>NUCLEOTIDE SEQUENCE [LARGE SCALE GENOMIC DNA]</scope>
    <source>
        <strain evidence="1 2">SCSIO 72103</strain>
    </source>
</reference>
<gene>
    <name evidence="1" type="ORF">NPX36_11775</name>
</gene>
<protein>
    <submittedName>
        <fullName evidence="1">Uncharacterized protein</fullName>
    </submittedName>
</protein>
<evidence type="ECO:0000313" key="2">
    <source>
        <dbReference type="Proteomes" id="UP001317001"/>
    </source>
</evidence>
<sequence>MNLDFDAAPCRFSICVYHPETGEAIYGFDYVGTAGSADDCFEKGLRKQEELSIEYPGMNISMDIIN</sequence>
<evidence type="ECO:0000313" key="1">
    <source>
        <dbReference type="EMBL" id="UUV20990.1"/>
    </source>
</evidence>
<proteinExistence type="predicted"/>
<name>A0ABY5NR20_9FLAO</name>
<organism evidence="1 2">
    <name type="scientific">Paenimyroides aestuarii</name>
    <dbReference type="NCBI Taxonomy" id="2968490"/>
    <lineage>
        <taxon>Bacteria</taxon>
        <taxon>Pseudomonadati</taxon>
        <taxon>Bacteroidota</taxon>
        <taxon>Flavobacteriia</taxon>
        <taxon>Flavobacteriales</taxon>
        <taxon>Flavobacteriaceae</taxon>
        <taxon>Paenimyroides</taxon>
    </lineage>
</organism>
<dbReference type="EMBL" id="CP102382">
    <property type="protein sequence ID" value="UUV20990.1"/>
    <property type="molecule type" value="Genomic_DNA"/>
</dbReference>